<proteinExistence type="predicted"/>
<dbReference type="AlphaFoldDB" id="A0A2B4S7J1"/>
<gene>
    <name evidence="1" type="ORF">AWC38_SpisGene9490</name>
</gene>
<sequence length="137" mass="15265">MQTNIILPERMKTFMTFDFTTSPYGVPFKEYYMTPLGLDGFTANIISPCSTAPDQITFHESSVGDLNDELPLKVPLVAADELPDDTPLTVEIAVANDASMVKRLTVISFMACQMEPNSLELKLKQGIFLQLFSMLSY</sequence>
<organism evidence="1 2">
    <name type="scientific">Stylophora pistillata</name>
    <name type="common">Smooth cauliflower coral</name>
    <dbReference type="NCBI Taxonomy" id="50429"/>
    <lineage>
        <taxon>Eukaryota</taxon>
        <taxon>Metazoa</taxon>
        <taxon>Cnidaria</taxon>
        <taxon>Anthozoa</taxon>
        <taxon>Hexacorallia</taxon>
        <taxon>Scleractinia</taxon>
        <taxon>Astrocoeniina</taxon>
        <taxon>Pocilloporidae</taxon>
        <taxon>Stylophora</taxon>
    </lineage>
</organism>
<evidence type="ECO:0000313" key="2">
    <source>
        <dbReference type="Proteomes" id="UP000225706"/>
    </source>
</evidence>
<evidence type="ECO:0000313" key="1">
    <source>
        <dbReference type="EMBL" id="PFX25871.1"/>
    </source>
</evidence>
<accession>A0A2B4S7J1</accession>
<name>A0A2B4S7J1_STYPI</name>
<protein>
    <submittedName>
        <fullName evidence="1">Uncharacterized protein</fullName>
    </submittedName>
</protein>
<comment type="caution">
    <text evidence="1">The sequence shown here is derived from an EMBL/GenBank/DDBJ whole genome shotgun (WGS) entry which is preliminary data.</text>
</comment>
<reference evidence="2" key="1">
    <citation type="journal article" date="2017" name="bioRxiv">
        <title>Comparative analysis of the genomes of Stylophora pistillata and Acropora digitifera provides evidence for extensive differences between species of corals.</title>
        <authorList>
            <person name="Voolstra C.R."/>
            <person name="Li Y."/>
            <person name="Liew Y.J."/>
            <person name="Baumgarten S."/>
            <person name="Zoccola D."/>
            <person name="Flot J.-F."/>
            <person name="Tambutte S."/>
            <person name="Allemand D."/>
            <person name="Aranda M."/>
        </authorList>
    </citation>
    <scope>NUCLEOTIDE SEQUENCE [LARGE SCALE GENOMIC DNA]</scope>
</reference>
<dbReference type="EMBL" id="LSMT01000140">
    <property type="protein sequence ID" value="PFX25871.1"/>
    <property type="molecule type" value="Genomic_DNA"/>
</dbReference>
<keyword evidence="2" id="KW-1185">Reference proteome</keyword>
<dbReference type="Proteomes" id="UP000225706">
    <property type="component" value="Unassembled WGS sequence"/>
</dbReference>